<sequence>MNSKIKGAIAAGAATVLLAGGAGTMAAFNGGGSGVGGSVGAGSLALAASGAPAWTDQHGAIDVASYRAVPGDVVTYTARFVVTARGTNLVANLGADSGAITGDPALKAAMATTVTATTNGVSLPSNTGGAVVTPAHNGKTVDVKVVFTFDPATAGAVAQTAQLDLSNFTISLKQV</sequence>
<gene>
    <name evidence="2" type="ORF">ACFSJG_20095</name>
</gene>
<evidence type="ECO:0000256" key="1">
    <source>
        <dbReference type="SAM" id="SignalP"/>
    </source>
</evidence>
<evidence type="ECO:0000313" key="2">
    <source>
        <dbReference type="EMBL" id="MFD1814523.1"/>
    </source>
</evidence>
<comment type="caution">
    <text evidence="2">The sequence shown here is derived from an EMBL/GenBank/DDBJ whole genome shotgun (WGS) entry which is preliminary data.</text>
</comment>
<feature type="signal peptide" evidence="1">
    <location>
        <begin position="1"/>
        <end position="26"/>
    </location>
</feature>
<dbReference type="EMBL" id="JBHUFB010000019">
    <property type="protein sequence ID" value="MFD1814523.1"/>
    <property type="molecule type" value="Genomic_DNA"/>
</dbReference>
<keyword evidence="3" id="KW-1185">Reference proteome</keyword>
<keyword evidence="1" id="KW-0732">Signal</keyword>
<dbReference type="Proteomes" id="UP001597286">
    <property type="component" value="Unassembled WGS sequence"/>
</dbReference>
<evidence type="ECO:0000313" key="3">
    <source>
        <dbReference type="Proteomes" id="UP001597286"/>
    </source>
</evidence>
<dbReference type="NCBIfam" id="TIGR04089">
    <property type="entry name" value="exp_by_SipW_III"/>
    <property type="match status" value="1"/>
</dbReference>
<accession>A0ABW4P7P0</accession>
<dbReference type="InterPro" id="IPR024006">
    <property type="entry name" value="Alt_signal_exp_actinobact"/>
</dbReference>
<organism evidence="2 3">
    <name type="scientific">Rhodococcus gannanensis</name>
    <dbReference type="NCBI Taxonomy" id="1960308"/>
    <lineage>
        <taxon>Bacteria</taxon>
        <taxon>Bacillati</taxon>
        <taxon>Actinomycetota</taxon>
        <taxon>Actinomycetes</taxon>
        <taxon>Mycobacteriales</taxon>
        <taxon>Nocardiaceae</taxon>
        <taxon>Rhodococcus</taxon>
    </lineage>
</organism>
<protein>
    <submittedName>
        <fullName evidence="2">Alternate-type signal peptide domain-containing protein</fullName>
    </submittedName>
</protein>
<feature type="chain" id="PRO_5047383804" evidence="1">
    <location>
        <begin position="27"/>
        <end position="175"/>
    </location>
</feature>
<dbReference type="RefSeq" id="WP_378487006.1">
    <property type="nucleotide sequence ID" value="NZ_JBHUFB010000019.1"/>
</dbReference>
<proteinExistence type="predicted"/>
<name>A0ABW4P7P0_9NOCA</name>
<reference evidence="3" key="1">
    <citation type="journal article" date="2019" name="Int. J. Syst. Evol. Microbiol.">
        <title>The Global Catalogue of Microorganisms (GCM) 10K type strain sequencing project: providing services to taxonomists for standard genome sequencing and annotation.</title>
        <authorList>
            <consortium name="The Broad Institute Genomics Platform"/>
            <consortium name="The Broad Institute Genome Sequencing Center for Infectious Disease"/>
            <person name="Wu L."/>
            <person name="Ma J."/>
        </authorList>
    </citation>
    <scope>NUCLEOTIDE SEQUENCE [LARGE SCALE GENOMIC DNA]</scope>
    <source>
        <strain evidence="3">DT72</strain>
    </source>
</reference>